<dbReference type="SMART" id="SM00256">
    <property type="entry name" value="FBOX"/>
    <property type="match status" value="1"/>
</dbReference>
<dbReference type="EMBL" id="CM010718">
    <property type="protein sequence ID" value="RZC59802.1"/>
    <property type="molecule type" value="Genomic_DNA"/>
</dbReference>
<dbReference type="PROSITE" id="PS50181">
    <property type="entry name" value="FBOX"/>
    <property type="match status" value="1"/>
</dbReference>
<keyword evidence="1" id="KW-0521">NADP</keyword>
<dbReference type="Gene3D" id="3.30.360.10">
    <property type="entry name" value="Dihydrodipicolinate Reductase, domain 2"/>
    <property type="match status" value="1"/>
</dbReference>
<accession>A0A4Y7JIB2</accession>
<dbReference type="SUPFAM" id="SSF55347">
    <property type="entry name" value="Glyceraldehyde-3-phosphate dehydrogenase-like, C-terminal domain"/>
    <property type="match status" value="1"/>
</dbReference>
<proteinExistence type="predicted"/>
<dbReference type="InterPro" id="IPR001282">
    <property type="entry name" value="G6P_DH"/>
</dbReference>
<organism evidence="4 5">
    <name type="scientific">Papaver somniferum</name>
    <name type="common">Opium poppy</name>
    <dbReference type="NCBI Taxonomy" id="3469"/>
    <lineage>
        <taxon>Eukaryota</taxon>
        <taxon>Viridiplantae</taxon>
        <taxon>Streptophyta</taxon>
        <taxon>Embryophyta</taxon>
        <taxon>Tracheophyta</taxon>
        <taxon>Spermatophyta</taxon>
        <taxon>Magnoliopsida</taxon>
        <taxon>Ranunculales</taxon>
        <taxon>Papaveraceae</taxon>
        <taxon>Papaveroideae</taxon>
        <taxon>Papaver</taxon>
    </lineage>
</organism>
<dbReference type="Pfam" id="PF12937">
    <property type="entry name" value="F-box-like"/>
    <property type="match status" value="1"/>
</dbReference>
<dbReference type="GO" id="GO:0009570">
    <property type="term" value="C:chloroplast stroma"/>
    <property type="evidence" value="ECO:0007669"/>
    <property type="project" value="TreeGrafter"/>
</dbReference>
<evidence type="ECO:0000259" key="3">
    <source>
        <dbReference type="PROSITE" id="PS50181"/>
    </source>
</evidence>
<sequence length="162" mass="18250">MGRANFSSGVVIQKKKSGHIKNLPYEILLDILSRLPVESVLECKLVCKGLLKLLHGDNPHGLLFYGGLYNDKINTDHLYEYKKTLKKEVVFLALPEGLDTFLLLMNTSYGIIGDIRQNHLLQILTLFAMETPLSLDAEDIRNEKSHTKGRISYSGYPAAYNV</sequence>
<evidence type="ECO:0000256" key="2">
    <source>
        <dbReference type="ARBA" id="ARBA00023277"/>
    </source>
</evidence>
<evidence type="ECO:0000256" key="1">
    <source>
        <dbReference type="ARBA" id="ARBA00022857"/>
    </source>
</evidence>
<feature type="domain" description="F-box" evidence="3">
    <location>
        <begin position="17"/>
        <end position="57"/>
    </location>
</feature>
<dbReference type="PANTHER" id="PTHR23429">
    <property type="entry name" value="GLUCOSE-6-PHOSPHATE 1-DEHYDROGENASE G6PD"/>
    <property type="match status" value="1"/>
</dbReference>
<dbReference type="GO" id="GO:0006006">
    <property type="term" value="P:glucose metabolic process"/>
    <property type="evidence" value="ECO:0007669"/>
    <property type="project" value="InterPro"/>
</dbReference>
<dbReference type="AlphaFoldDB" id="A0A4Y7JIB2"/>
<dbReference type="SUPFAM" id="SSF81383">
    <property type="entry name" value="F-box domain"/>
    <property type="match status" value="1"/>
</dbReference>
<keyword evidence="2" id="KW-0119">Carbohydrate metabolism</keyword>
<evidence type="ECO:0000313" key="5">
    <source>
        <dbReference type="Proteomes" id="UP000316621"/>
    </source>
</evidence>
<dbReference type="InterPro" id="IPR036047">
    <property type="entry name" value="F-box-like_dom_sf"/>
</dbReference>
<keyword evidence="5" id="KW-1185">Reference proteome</keyword>
<dbReference type="Gene3D" id="1.20.1280.50">
    <property type="match status" value="1"/>
</dbReference>
<dbReference type="GO" id="GO:0050661">
    <property type="term" value="F:NADP binding"/>
    <property type="evidence" value="ECO:0007669"/>
    <property type="project" value="InterPro"/>
</dbReference>
<reference evidence="4 5" key="1">
    <citation type="journal article" date="2018" name="Science">
        <title>The opium poppy genome and morphinan production.</title>
        <authorList>
            <person name="Guo L."/>
            <person name="Winzer T."/>
            <person name="Yang X."/>
            <person name="Li Y."/>
            <person name="Ning Z."/>
            <person name="He Z."/>
            <person name="Teodor R."/>
            <person name="Lu Y."/>
            <person name="Bowser T.A."/>
            <person name="Graham I.A."/>
            <person name="Ye K."/>
        </authorList>
    </citation>
    <scope>NUCLEOTIDE SEQUENCE [LARGE SCALE GENOMIC DNA]</scope>
    <source>
        <strain evidence="5">cv. HN1</strain>
        <tissue evidence="4">Leaves</tissue>
    </source>
</reference>
<protein>
    <recommendedName>
        <fullName evidence="3">F-box domain-containing protein</fullName>
    </recommendedName>
</protein>
<dbReference type="STRING" id="3469.A0A4Y7JIB2"/>
<dbReference type="Proteomes" id="UP000316621">
    <property type="component" value="Chromosome 4"/>
</dbReference>
<dbReference type="GO" id="GO:0004345">
    <property type="term" value="F:glucose-6-phosphate dehydrogenase activity"/>
    <property type="evidence" value="ECO:0007669"/>
    <property type="project" value="InterPro"/>
</dbReference>
<dbReference type="GO" id="GO:0009051">
    <property type="term" value="P:pentose-phosphate shunt, oxidative branch"/>
    <property type="evidence" value="ECO:0007669"/>
    <property type="project" value="TreeGrafter"/>
</dbReference>
<evidence type="ECO:0000313" key="4">
    <source>
        <dbReference type="EMBL" id="RZC59802.1"/>
    </source>
</evidence>
<dbReference type="Gramene" id="RZC59802">
    <property type="protein sequence ID" value="RZC59802"/>
    <property type="gene ID" value="C5167_007109"/>
</dbReference>
<name>A0A4Y7JIB2_PAPSO</name>
<dbReference type="InterPro" id="IPR001810">
    <property type="entry name" value="F-box_dom"/>
</dbReference>
<dbReference type="InterPro" id="IPR022675">
    <property type="entry name" value="G6P_DH_C"/>
</dbReference>
<dbReference type="Pfam" id="PF02781">
    <property type="entry name" value="G6PD_C"/>
    <property type="match status" value="1"/>
</dbReference>
<gene>
    <name evidence="4" type="ORF">C5167_007109</name>
</gene>
<dbReference type="PANTHER" id="PTHR23429:SF13">
    <property type="entry name" value="GLUCOSE-6-PHOSPHATE 1-DEHYDROGENASE 1, CHLOROPLASTIC"/>
    <property type="match status" value="1"/>
</dbReference>